<feature type="domain" description="Mce/MlaD" evidence="8">
    <location>
        <begin position="276"/>
        <end position="365"/>
    </location>
</feature>
<feature type="domain" description="Mce/MlaD" evidence="8">
    <location>
        <begin position="515"/>
        <end position="605"/>
    </location>
</feature>
<dbReference type="Pfam" id="PF02470">
    <property type="entry name" value="MlaD"/>
    <property type="match status" value="6"/>
</dbReference>
<evidence type="ECO:0000256" key="4">
    <source>
        <dbReference type="ARBA" id="ARBA00022692"/>
    </source>
</evidence>
<proteinExistence type="predicted"/>
<organism evidence="9 10">
    <name type="scientific">Zhongshania aliphaticivorans</name>
    <dbReference type="NCBI Taxonomy" id="1470434"/>
    <lineage>
        <taxon>Bacteria</taxon>
        <taxon>Pseudomonadati</taxon>
        <taxon>Pseudomonadota</taxon>
        <taxon>Gammaproteobacteria</taxon>
        <taxon>Cellvibrionales</taxon>
        <taxon>Spongiibacteraceae</taxon>
        <taxon>Zhongshania</taxon>
    </lineage>
</organism>
<comment type="subcellular location">
    <subcellularLocation>
        <location evidence="1">Cell inner membrane</location>
    </subcellularLocation>
</comment>
<keyword evidence="2" id="KW-1003">Cell membrane</keyword>
<feature type="domain" description="Mce/MlaD" evidence="8">
    <location>
        <begin position="393"/>
        <end position="451"/>
    </location>
</feature>
<feature type="domain" description="Mce/MlaD" evidence="8">
    <location>
        <begin position="43"/>
        <end position="134"/>
    </location>
</feature>
<dbReference type="PANTHER" id="PTHR30462:SF0">
    <property type="entry name" value="INTERMEMBRANE TRANSPORT PROTEIN YEBT"/>
    <property type="match status" value="1"/>
</dbReference>
<gene>
    <name evidence="9" type="ORF">AZF00_13295</name>
</gene>
<dbReference type="Proteomes" id="UP000074119">
    <property type="component" value="Chromosome"/>
</dbReference>
<evidence type="ECO:0000256" key="2">
    <source>
        <dbReference type="ARBA" id="ARBA00022475"/>
    </source>
</evidence>
<feature type="transmembrane region" description="Helical" evidence="7">
    <location>
        <begin position="16"/>
        <end position="36"/>
    </location>
</feature>
<evidence type="ECO:0000256" key="6">
    <source>
        <dbReference type="ARBA" id="ARBA00023136"/>
    </source>
</evidence>
<evidence type="ECO:0000256" key="1">
    <source>
        <dbReference type="ARBA" id="ARBA00004533"/>
    </source>
</evidence>
<dbReference type="EMBL" id="CP014544">
    <property type="protein sequence ID" value="AMO69218.1"/>
    <property type="molecule type" value="Genomic_DNA"/>
</dbReference>
<evidence type="ECO:0000259" key="8">
    <source>
        <dbReference type="Pfam" id="PF02470"/>
    </source>
</evidence>
<keyword evidence="4 7" id="KW-0812">Transmembrane</keyword>
<name>A0A127M7R2_9GAMM</name>
<dbReference type="PANTHER" id="PTHR30462">
    <property type="entry name" value="INTERMEMBRANE TRANSPORT PROTEIN PQIB-RELATED"/>
    <property type="match status" value="1"/>
</dbReference>
<dbReference type="GO" id="GO:0005886">
    <property type="term" value="C:plasma membrane"/>
    <property type="evidence" value="ECO:0007669"/>
    <property type="project" value="UniProtKB-SubCell"/>
</dbReference>
<accession>A0A127M7R2</accession>
<dbReference type="RefSeq" id="WP_008248582.1">
    <property type="nucleotide sequence ID" value="NZ_CP014544.1"/>
</dbReference>
<evidence type="ECO:0000313" key="9">
    <source>
        <dbReference type="EMBL" id="AMO69218.1"/>
    </source>
</evidence>
<dbReference type="InterPro" id="IPR051800">
    <property type="entry name" value="PqiA-PqiB_transport"/>
</dbReference>
<dbReference type="InterPro" id="IPR003399">
    <property type="entry name" value="Mce/MlaD"/>
</dbReference>
<dbReference type="KEGG" id="zal:AZF00_13295"/>
<keyword evidence="6 7" id="KW-0472">Membrane</keyword>
<dbReference type="AlphaFoldDB" id="A0A127M7R2"/>
<evidence type="ECO:0000256" key="3">
    <source>
        <dbReference type="ARBA" id="ARBA00022519"/>
    </source>
</evidence>
<keyword evidence="5 7" id="KW-1133">Transmembrane helix</keyword>
<evidence type="ECO:0000256" key="5">
    <source>
        <dbReference type="ARBA" id="ARBA00022989"/>
    </source>
</evidence>
<evidence type="ECO:0000256" key="7">
    <source>
        <dbReference type="SAM" id="Phobius"/>
    </source>
</evidence>
<reference evidence="9 10" key="1">
    <citation type="submission" date="2015-12" db="EMBL/GenBank/DDBJ databases">
        <authorList>
            <person name="Shamseldin A."/>
            <person name="Moawad H."/>
            <person name="Abd El-Rahim W.M."/>
            <person name="Sadowsky M.J."/>
        </authorList>
    </citation>
    <scope>NUCLEOTIDE SEQUENCE [LARGE SCALE GENOMIC DNA]</scope>
    <source>
        <strain evidence="9 10">SM2</strain>
    </source>
</reference>
<evidence type="ECO:0000313" key="10">
    <source>
        <dbReference type="Proteomes" id="UP000074119"/>
    </source>
</evidence>
<keyword evidence="3" id="KW-0997">Cell inner membrane</keyword>
<feature type="domain" description="Mce/MlaD" evidence="8">
    <location>
        <begin position="157"/>
        <end position="216"/>
    </location>
</feature>
<dbReference type="STRING" id="1470434.AZF00_13295"/>
<sequence>MTEDNIRSAHSAPKRGLSAIWLLPLIALAVAAWLLYQNINNTGLRVTVAFDNGSGISVGKTPVMYQGINVGQVTSLQLDDDLEGVTATIELSEQIAPLIRENTAFWLVKPQISLSGVSGLDTLVAGNYISFKPGDGDPAERFTALIEPPPMASNLPGLRLVLEAESLGSLSVGAPILYQQIDVGDIESYQLSKNGIEANIRIDPQYQHLVNSSSRFWQQSGLKVNAGLQGIDIDAGSIASILAGGIAFETPTANADAVDNDTHFQLFTSKERAKGSKEIVVYFRNPDGLTVGSNVRLLGMDIGKVESLSFVDNNPNLGANITLTISAPHHQYLNTDSQFWLVKPEVSSTGVSGLDALLGGPYIAMRVSGKGGAIAERYTALFKAPNSGIQQPGLRLNLRSDELNSVGIGTKIYYRKIAVGQVESVDLDADGVNIGAFIHQRYAHLVHRESQFWNASGISISGGLSGLDIRADSLATIVAGGIAFHTPEVKKPQLAWEGLRYSLHPDYQSTFADKGRDIFLYFDTGSNINKGTEIKYQGIKVGEVIAVELDTNMEGVKVSARLAPSAKALARSGSQFWVVKPQLGLIGTRNLETLVTGSYISVRPGYGTPQTSFAALDKPPPLSKPSSGLNLIVAAPQRGSIKEGVKVFYRDIPVGEVFGYELADDATQTLMHINIESRYAGLVRENSVFWNSSGIAVKFGLFSGATIRSKSIESLLEGGIAFATPDSSPLAPQVTSGMVFPLRQNVEQSWLDWTPSIPLPREADTGENWIRTD</sequence>
<feature type="domain" description="Mce/MlaD" evidence="8">
    <location>
        <begin position="632"/>
        <end position="708"/>
    </location>
</feature>
<protein>
    <recommendedName>
        <fullName evidence="8">Mce/MlaD domain-containing protein</fullName>
    </recommendedName>
</protein>